<proteinExistence type="predicted"/>
<name>A0A0F9DZW4_9ZZZZ</name>
<protein>
    <submittedName>
        <fullName evidence="1">Uncharacterized protein</fullName>
    </submittedName>
</protein>
<gene>
    <name evidence="1" type="ORF">LCGC14_2215850</name>
</gene>
<organism evidence="1">
    <name type="scientific">marine sediment metagenome</name>
    <dbReference type="NCBI Taxonomy" id="412755"/>
    <lineage>
        <taxon>unclassified sequences</taxon>
        <taxon>metagenomes</taxon>
        <taxon>ecological metagenomes</taxon>
    </lineage>
</organism>
<dbReference type="EMBL" id="LAZR01029504">
    <property type="protein sequence ID" value="KKL59391.1"/>
    <property type="molecule type" value="Genomic_DNA"/>
</dbReference>
<dbReference type="AlphaFoldDB" id="A0A0F9DZW4"/>
<sequence>MSELSARMNYALSKADYGRPVSDWAEEVAALEIINEELLEACKAIAALADGQGRANMLEVAGQAKQAIAKAEGR</sequence>
<comment type="caution">
    <text evidence="1">The sequence shown here is derived from an EMBL/GenBank/DDBJ whole genome shotgun (WGS) entry which is preliminary data.</text>
</comment>
<reference evidence="1" key="1">
    <citation type="journal article" date="2015" name="Nature">
        <title>Complex archaea that bridge the gap between prokaryotes and eukaryotes.</title>
        <authorList>
            <person name="Spang A."/>
            <person name="Saw J.H."/>
            <person name="Jorgensen S.L."/>
            <person name="Zaremba-Niedzwiedzka K."/>
            <person name="Martijn J."/>
            <person name="Lind A.E."/>
            <person name="van Eijk R."/>
            <person name="Schleper C."/>
            <person name="Guy L."/>
            <person name="Ettema T.J."/>
        </authorList>
    </citation>
    <scope>NUCLEOTIDE SEQUENCE</scope>
</reference>
<accession>A0A0F9DZW4</accession>
<evidence type="ECO:0000313" key="1">
    <source>
        <dbReference type="EMBL" id="KKL59391.1"/>
    </source>
</evidence>